<accession>X0YY78</accession>
<evidence type="ECO:0000256" key="5">
    <source>
        <dbReference type="ARBA" id="ARBA00022777"/>
    </source>
</evidence>
<evidence type="ECO:0000256" key="1">
    <source>
        <dbReference type="ARBA" id="ARBA00000085"/>
    </source>
</evidence>
<dbReference type="GO" id="GO:0004673">
    <property type="term" value="F:protein histidine kinase activity"/>
    <property type="evidence" value="ECO:0007669"/>
    <property type="project" value="UniProtKB-EC"/>
</dbReference>
<dbReference type="PROSITE" id="PS50112">
    <property type="entry name" value="PAS"/>
    <property type="match status" value="2"/>
</dbReference>
<evidence type="ECO:0000259" key="6">
    <source>
        <dbReference type="PROSITE" id="PS50112"/>
    </source>
</evidence>
<feature type="domain" description="PAS" evidence="6">
    <location>
        <begin position="120"/>
        <end position="194"/>
    </location>
</feature>
<feature type="domain" description="PAS" evidence="6">
    <location>
        <begin position="1"/>
        <end position="63"/>
    </location>
</feature>
<dbReference type="CDD" id="cd00130">
    <property type="entry name" value="PAS"/>
    <property type="match status" value="2"/>
</dbReference>
<dbReference type="EMBL" id="BARS01043714">
    <property type="protein sequence ID" value="GAG41461.1"/>
    <property type="molecule type" value="Genomic_DNA"/>
</dbReference>
<dbReference type="Pfam" id="PF00989">
    <property type="entry name" value="PAS"/>
    <property type="match status" value="1"/>
</dbReference>
<dbReference type="PANTHER" id="PTHR43304:SF1">
    <property type="entry name" value="PAC DOMAIN-CONTAINING PROTEIN"/>
    <property type="match status" value="1"/>
</dbReference>
<keyword evidence="3" id="KW-0597">Phosphoprotein</keyword>
<dbReference type="GO" id="GO:0006355">
    <property type="term" value="P:regulation of DNA-templated transcription"/>
    <property type="evidence" value="ECO:0007669"/>
    <property type="project" value="InterPro"/>
</dbReference>
<dbReference type="InterPro" id="IPR000700">
    <property type="entry name" value="PAS-assoc_C"/>
</dbReference>
<keyword evidence="5" id="KW-0418">Kinase</keyword>
<dbReference type="EC" id="2.7.13.3" evidence="2"/>
<dbReference type="NCBIfam" id="TIGR00229">
    <property type="entry name" value="sensory_box"/>
    <property type="match status" value="2"/>
</dbReference>
<dbReference type="SMART" id="SM00091">
    <property type="entry name" value="PAS"/>
    <property type="match status" value="2"/>
</dbReference>
<proteinExistence type="predicted"/>
<feature type="domain" description="PAC" evidence="7">
    <location>
        <begin position="197"/>
        <end position="247"/>
    </location>
</feature>
<feature type="domain" description="PAC" evidence="7">
    <location>
        <begin position="67"/>
        <end position="119"/>
    </location>
</feature>
<dbReference type="PROSITE" id="PS50113">
    <property type="entry name" value="PAC"/>
    <property type="match status" value="2"/>
</dbReference>
<evidence type="ECO:0000256" key="3">
    <source>
        <dbReference type="ARBA" id="ARBA00022553"/>
    </source>
</evidence>
<dbReference type="AlphaFoldDB" id="X0YY78"/>
<comment type="caution">
    <text evidence="8">The sequence shown here is derived from an EMBL/GenBank/DDBJ whole genome shotgun (WGS) entry which is preliminary data.</text>
</comment>
<dbReference type="SMART" id="SM00086">
    <property type="entry name" value="PAC"/>
    <property type="match status" value="2"/>
</dbReference>
<feature type="non-terminal residue" evidence="8">
    <location>
        <position position="249"/>
    </location>
</feature>
<dbReference type="InterPro" id="IPR035965">
    <property type="entry name" value="PAS-like_dom_sf"/>
</dbReference>
<feature type="non-terminal residue" evidence="8">
    <location>
        <position position="1"/>
    </location>
</feature>
<sequence>LEDIEDGYYEVDIPGNFIFFNDAMCGIIGYSKDEMMGMNNRQYMDKENAKKVYQAFNRVYTTGKHTEESNWEIIRKDGTKRFIEASVSLKRNSEGEPIGFRGIIRDITDRKRMEEALQQREQDYLALLETTFEGIVVVDAETLKVVYGNRRASKMFGFDPILKDGVGINILDFVHPEDKEVVIKGFIEDLYQEERRQRYEVRAKTKDGGELWITAFGTRTEFQGRLAVLLSTIDVTERKKAEEALRASE</sequence>
<comment type="catalytic activity">
    <reaction evidence="1">
        <text>ATP + protein L-histidine = ADP + protein N-phospho-L-histidine.</text>
        <dbReference type="EC" id="2.7.13.3"/>
    </reaction>
</comment>
<evidence type="ECO:0000256" key="4">
    <source>
        <dbReference type="ARBA" id="ARBA00022679"/>
    </source>
</evidence>
<gene>
    <name evidence="8" type="ORF">S01H1_66129</name>
</gene>
<dbReference type="Gene3D" id="3.30.450.20">
    <property type="entry name" value="PAS domain"/>
    <property type="match status" value="2"/>
</dbReference>
<dbReference type="InterPro" id="IPR001610">
    <property type="entry name" value="PAC"/>
</dbReference>
<name>X0YY78_9ZZZZ</name>
<dbReference type="InterPro" id="IPR000014">
    <property type="entry name" value="PAS"/>
</dbReference>
<dbReference type="InterPro" id="IPR052162">
    <property type="entry name" value="Sensor_kinase/Photoreceptor"/>
</dbReference>
<dbReference type="PANTHER" id="PTHR43304">
    <property type="entry name" value="PHYTOCHROME-LIKE PROTEIN CPH1"/>
    <property type="match status" value="1"/>
</dbReference>
<evidence type="ECO:0000256" key="2">
    <source>
        <dbReference type="ARBA" id="ARBA00012438"/>
    </source>
</evidence>
<evidence type="ECO:0000259" key="7">
    <source>
        <dbReference type="PROSITE" id="PS50113"/>
    </source>
</evidence>
<evidence type="ECO:0000313" key="8">
    <source>
        <dbReference type="EMBL" id="GAG41461.1"/>
    </source>
</evidence>
<keyword evidence="4" id="KW-0808">Transferase</keyword>
<dbReference type="InterPro" id="IPR013767">
    <property type="entry name" value="PAS_fold"/>
</dbReference>
<protein>
    <recommendedName>
        <fullName evidence="2">histidine kinase</fullName>
        <ecNumber evidence="2">2.7.13.3</ecNumber>
    </recommendedName>
</protein>
<dbReference type="Pfam" id="PF13426">
    <property type="entry name" value="PAS_9"/>
    <property type="match status" value="1"/>
</dbReference>
<dbReference type="SUPFAM" id="SSF55785">
    <property type="entry name" value="PYP-like sensor domain (PAS domain)"/>
    <property type="match status" value="2"/>
</dbReference>
<reference evidence="8" key="1">
    <citation type="journal article" date="2014" name="Front. Microbiol.">
        <title>High frequency of phylogenetically diverse reductive dehalogenase-homologous genes in deep subseafloor sedimentary metagenomes.</title>
        <authorList>
            <person name="Kawai M."/>
            <person name="Futagami T."/>
            <person name="Toyoda A."/>
            <person name="Takaki Y."/>
            <person name="Nishi S."/>
            <person name="Hori S."/>
            <person name="Arai W."/>
            <person name="Tsubouchi T."/>
            <person name="Morono Y."/>
            <person name="Uchiyama I."/>
            <person name="Ito T."/>
            <person name="Fujiyama A."/>
            <person name="Inagaki F."/>
            <person name="Takami H."/>
        </authorList>
    </citation>
    <scope>NUCLEOTIDE SEQUENCE</scope>
    <source>
        <strain evidence="8">Expedition CK06-06</strain>
    </source>
</reference>
<organism evidence="8">
    <name type="scientific">marine sediment metagenome</name>
    <dbReference type="NCBI Taxonomy" id="412755"/>
    <lineage>
        <taxon>unclassified sequences</taxon>
        <taxon>metagenomes</taxon>
        <taxon>ecological metagenomes</taxon>
    </lineage>
</organism>